<feature type="coiled-coil region" evidence="1">
    <location>
        <begin position="308"/>
        <end position="335"/>
    </location>
</feature>
<evidence type="ECO:0000313" key="2">
    <source>
        <dbReference type="EMBL" id="SBS89676.1"/>
    </source>
</evidence>
<dbReference type="AlphaFoldDB" id="A0A1A8WA10"/>
<organism evidence="2 3">
    <name type="scientific">Plasmodium malariae</name>
    <dbReference type="NCBI Taxonomy" id="5858"/>
    <lineage>
        <taxon>Eukaryota</taxon>
        <taxon>Sar</taxon>
        <taxon>Alveolata</taxon>
        <taxon>Apicomplexa</taxon>
        <taxon>Aconoidasida</taxon>
        <taxon>Haemosporida</taxon>
        <taxon>Plasmodiidae</taxon>
        <taxon>Plasmodium</taxon>
        <taxon>Plasmodium (Plasmodium)</taxon>
    </lineage>
</organism>
<gene>
    <name evidence="2" type="ORF">PMALA_026940</name>
</gene>
<dbReference type="VEuPathDB" id="PlasmoDB:PmUG01_13041000"/>
<protein>
    <submittedName>
        <fullName evidence="2">Rap guanine nucleotide exchange factor, putative (EPAC)</fullName>
    </submittedName>
</protein>
<dbReference type="EMBL" id="FLQW01001453">
    <property type="protein sequence ID" value="SBS89676.1"/>
    <property type="molecule type" value="Genomic_DNA"/>
</dbReference>
<name>A0A1A8WA10_PLAMA</name>
<sequence>MDDLESREIENIHDYLKGHRDRSIRNYKSTEGNNVNDVSSIYSSLKKYILRLTNINNFIKQENYFLRKKNEELIKKNNEGNILKIYQYKKGVNGLYIHEINKLNNENEFIKYKFQKMLRKNISLERNNAELNNSLLNRDKQVLSQNAKNESINSVTNNSDERYKLYKLYEMDNMDDNQNNHILDINEYNIVDNNINYLAHNNSIMMEHKIKRILKCANILEDILNILNSNIKYEEPLIFQRNMKNMKIEKEELLMQNAFLKEKILQIETFILNDPFLVEKFNYFYDSTNKNVDNSIKNNFKLYGNNNVKMLYHDVRALENRNVDLKNELLNEKKKSLIYKTYMYNMRDKLKNDLTELYKLNNDRNVNYNNLNQLYNTSCSKNEKENLHYLNISDYANTTNNSFEEESKKITRKYKNCFTDMNNTEYLRMFKMNSSKIDNNQLMLTQVWRRIKKMDEDIDYLKVRLNR</sequence>
<dbReference type="Proteomes" id="UP000078597">
    <property type="component" value="Unassembled WGS sequence"/>
</dbReference>
<keyword evidence="1" id="KW-0175">Coiled coil</keyword>
<accession>A0A1A8WA10</accession>
<evidence type="ECO:0000313" key="3">
    <source>
        <dbReference type="Proteomes" id="UP000078597"/>
    </source>
</evidence>
<proteinExistence type="predicted"/>
<reference evidence="3" key="1">
    <citation type="submission" date="2016-05" db="EMBL/GenBank/DDBJ databases">
        <authorList>
            <person name="Naeem Raeece"/>
        </authorList>
    </citation>
    <scope>NUCLEOTIDE SEQUENCE [LARGE SCALE GENOMIC DNA]</scope>
</reference>
<evidence type="ECO:0000256" key="1">
    <source>
        <dbReference type="SAM" id="Coils"/>
    </source>
</evidence>
<feature type="coiled-coil region" evidence="1">
    <location>
        <begin position="114"/>
        <end position="146"/>
    </location>
</feature>